<feature type="region of interest" description="Disordered" evidence="1">
    <location>
        <begin position="379"/>
        <end position="406"/>
    </location>
</feature>
<keyword evidence="5" id="KW-1185">Reference proteome</keyword>
<gene>
    <name evidence="4" type="ORF">AB0L16_04935</name>
</gene>
<evidence type="ECO:0000256" key="1">
    <source>
        <dbReference type="SAM" id="MobiDB-lite"/>
    </source>
</evidence>
<protein>
    <submittedName>
        <fullName evidence="4">Uncharacterized protein</fullName>
    </submittedName>
</protein>
<feature type="compositionally biased region" description="Low complexity" evidence="1">
    <location>
        <begin position="210"/>
        <end position="219"/>
    </location>
</feature>
<feature type="region of interest" description="Disordered" evidence="1">
    <location>
        <begin position="33"/>
        <end position="58"/>
    </location>
</feature>
<dbReference type="Proteomes" id="UP001552594">
    <property type="component" value="Unassembled WGS sequence"/>
</dbReference>
<name>A0ABV3JSE3_STRON</name>
<feature type="transmembrane region" description="Helical" evidence="2">
    <location>
        <begin position="411"/>
        <end position="433"/>
    </location>
</feature>
<dbReference type="RefSeq" id="WP_161968755.1">
    <property type="nucleotide sequence ID" value="NZ_JBFAUK010000003.1"/>
</dbReference>
<comment type="caution">
    <text evidence="4">The sequence shown here is derived from an EMBL/GenBank/DDBJ whole genome shotgun (WGS) entry which is preliminary data.</text>
</comment>
<feature type="region of interest" description="Disordered" evidence="1">
    <location>
        <begin position="199"/>
        <end position="245"/>
    </location>
</feature>
<keyword evidence="2" id="KW-0472">Membrane</keyword>
<evidence type="ECO:0000256" key="2">
    <source>
        <dbReference type="SAM" id="Phobius"/>
    </source>
</evidence>
<accession>A0ABV3JSE3</accession>
<evidence type="ECO:0000313" key="5">
    <source>
        <dbReference type="Proteomes" id="UP001552594"/>
    </source>
</evidence>
<evidence type="ECO:0000256" key="3">
    <source>
        <dbReference type="SAM" id="SignalP"/>
    </source>
</evidence>
<dbReference type="EMBL" id="JBFAUK010000003">
    <property type="protein sequence ID" value="MEV5505809.1"/>
    <property type="molecule type" value="Genomic_DNA"/>
</dbReference>
<sequence>MWRGGNRTHTAGLTAAVAATAVTALLIAPATPAAATTADPATTTDTATTPLPEYRTAPGATTISGALSAGDGPLLKPGAHTDALSPGERKFYTARLDATSDAYLSVVLAPAPGTTLKPERIRLSLNAPDGRECDAAQAAFADGDSAHPLALYTVRRLTAGAGACRQSGTYRVILARTADTADPKAPVFPIELKYMAEPGLKPGTRSDSLTAPPTWTTQPPTTPTDPPSHPTTGGTGFNDAPPLADGTWHDRLQPGETRFYRIPLNWGQQLSATAELPQTLAPAGFYVANGVRLALNNPARGPVTESTQAYQGKPQTLTLNTAPVAYANRLRDPADPAAAMRVAGWYYLQVGLHHRLDEVATGPVPVTLRITITGRPKPAPAYTGDPITAGFDTRANPNAAPPGTGSRPRLILGYTGIGTGTALLLWLGTWRLLARRRHLT</sequence>
<keyword evidence="2" id="KW-1133">Transmembrane helix</keyword>
<feature type="chain" id="PRO_5046436424" evidence="3">
    <location>
        <begin position="36"/>
        <end position="440"/>
    </location>
</feature>
<evidence type="ECO:0000313" key="4">
    <source>
        <dbReference type="EMBL" id="MEV5505809.1"/>
    </source>
</evidence>
<proteinExistence type="predicted"/>
<organism evidence="4 5">
    <name type="scientific">Streptomyces orinoci</name>
    <name type="common">Streptoverticillium orinoci</name>
    <dbReference type="NCBI Taxonomy" id="67339"/>
    <lineage>
        <taxon>Bacteria</taxon>
        <taxon>Bacillati</taxon>
        <taxon>Actinomycetota</taxon>
        <taxon>Actinomycetes</taxon>
        <taxon>Kitasatosporales</taxon>
        <taxon>Streptomycetaceae</taxon>
        <taxon>Streptomyces</taxon>
    </lineage>
</organism>
<feature type="compositionally biased region" description="Pro residues" evidence="1">
    <location>
        <begin position="220"/>
        <end position="229"/>
    </location>
</feature>
<feature type="signal peptide" evidence="3">
    <location>
        <begin position="1"/>
        <end position="35"/>
    </location>
</feature>
<keyword evidence="2" id="KW-0812">Transmembrane</keyword>
<keyword evidence="3" id="KW-0732">Signal</keyword>
<reference evidence="4 5" key="1">
    <citation type="submission" date="2024-06" db="EMBL/GenBank/DDBJ databases">
        <title>The Natural Products Discovery Center: Release of the First 8490 Sequenced Strains for Exploring Actinobacteria Biosynthetic Diversity.</title>
        <authorList>
            <person name="Kalkreuter E."/>
            <person name="Kautsar S.A."/>
            <person name="Yang D."/>
            <person name="Bader C.D."/>
            <person name="Teijaro C.N."/>
            <person name="Fluegel L."/>
            <person name="Davis C.M."/>
            <person name="Simpson J.R."/>
            <person name="Lauterbach L."/>
            <person name="Steele A.D."/>
            <person name="Gui C."/>
            <person name="Meng S."/>
            <person name="Li G."/>
            <person name="Viehrig K."/>
            <person name="Ye F."/>
            <person name="Su P."/>
            <person name="Kiefer A.F."/>
            <person name="Nichols A."/>
            <person name="Cepeda A.J."/>
            <person name="Yan W."/>
            <person name="Fan B."/>
            <person name="Jiang Y."/>
            <person name="Adhikari A."/>
            <person name="Zheng C.-J."/>
            <person name="Schuster L."/>
            <person name="Cowan T.M."/>
            <person name="Smanski M.J."/>
            <person name="Chevrette M.G."/>
            <person name="De Carvalho L.P.S."/>
            <person name="Shen B."/>
        </authorList>
    </citation>
    <scope>NUCLEOTIDE SEQUENCE [LARGE SCALE GENOMIC DNA]</scope>
    <source>
        <strain evidence="4 5">NPDC052347</strain>
    </source>
</reference>
<feature type="compositionally biased region" description="Low complexity" evidence="1">
    <location>
        <begin position="33"/>
        <end position="52"/>
    </location>
</feature>